<accession>A0A443P3T0</accession>
<gene>
    <name evidence="3" type="ORF">CKAN_01428200</name>
</gene>
<evidence type="ECO:0000259" key="2">
    <source>
        <dbReference type="SMART" id="SM00225"/>
    </source>
</evidence>
<dbReference type="Pfam" id="PF00805">
    <property type="entry name" value="Pentapeptide"/>
    <property type="match status" value="4"/>
</dbReference>
<dbReference type="Gene3D" id="3.30.710.10">
    <property type="entry name" value="Potassium Channel Kv1.1, Chain A"/>
    <property type="match status" value="1"/>
</dbReference>
<dbReference type="SUPFAM" id="SSF141571">
    <property type="entry name" value="Pentapeptide repeat-like"/>
    <property type="match status" value="1"/>
</dbReference>
<evidence type="ECO:0000313" key="3">
    <source>
        <dbReference type="EMBL" id="RWR85418.1"/>
    </source>
</evidence>
<dbReference type="PANTHER" id="PTHR14136:SF17">
    <property type="entry name" value="BTB_POZ DOMAIN-CONTAINING PROTEIN KCTD9"/>
    <property type="match status" value="1"/>
</dbReference>
<sequence>MCSKPQGLGTEEGKGAWKACIFLALMIKTKAKISVDEDESSFPQRLSISCVSGKTDVSHVTNEVFYGKAAFASPAAANKKKKKKKKTMTSDFPSTILLDIGGKKFSTTIDTLTQREPESMLAAMFSGRHTGSVFVDRDGKHFRHILNWLRDGVVPTLTDSEYSELLREAEYYQLLGLVERINEDLDRRKDEEQKAELTRTDVIKCIQSKKVRFRGVNLSGLDLSKLDLSFVDFSYGCLHNSLFSRANLQCAKFRDVEAESSDFHDASLRECEFIGANLRGAILAGANLQSANLQDACLIKCSFSGADLRSAHLQTADLTDANLEGANLEGANLKGAKLSGANLEGANLQRAYLRHVDLRDTVPNLVVQICLERSDDGSLKGPLWVSFAPVGGRFDNLRVVVQEYGFKADICSQHFTIEMLEVNG</sequence>
<reference evidence="3 4" key="1">
    <citation type="journal article" date="2019" name="Nat. Plants">
        <title>Stout camphor tree genome fills gaps in understanding of flowering plant genome evolution.</title>
        <authorList>
            <person name="Chaw S.M."/>
            <person name="Liu Y.C."/>
            <person name="Wu Y.W."/>
            <person name="Wang H.Y."/>
            <person name="Lin C.I."/>
            <person name="Wu C.S."/>
            <person name="Ke H.M."/>
            <person name="Chang L.Y."/>
            <person name="Hsu C.Y."/>
            <person name="Yang H.T."/>
            <person name="Sudianto E."/>
            <person name="Hsu M.H."/>
            <person name="Wu K.P."/>
            <person name="Wang L.N."/>
            <person name="Leebens-Mack J.H."/>
            <person name="Tsai I.J."/>
        </authorList>
    </citation>
    <scope>NUCLEOTIDE SEQUENCE [LARGE SCALE GENOMIC DNA]</scope>
    <source>
        <strain evidence="4">cv. Chaw 1501</strain>
        <tissue evidence="3">Young leaves</tissue>
    </source>
</reference>
<dbReference type="PANTHER" id="PTHR14136">
    <property type="entry name" value="BTB_POZ DOMAIN-CONTAINING PROTEIN KCTD9"/>
    <property type="match status" value="1"/>
</dbReference>
<dbReference type="InterPro" id="IPR001646">
    <property type="entry name" value="5peptide_repeat"/>
</dbReference>
<comment type="caution">
    <text evidence="3">The sequence shown here is derived from an EMBL/GenBank/DDBJ whole genome shotgun (WGS) entry which is preliminary data.</text>
</comment>
<dbReference type="OrthoDB" id="2414723at2759"/>
<dbReference type="InterPro" id="IPR051082">
    <property type="entry name" value="Pentapeptide-BTB/POZ_domain"/>
</dbReference>
<dbReference type="SMART" id="SM00225">
    <property type="entry name" value="BTB"/>
    <property type="match status" value="1"/>
</dbReference>
<feature type="domain" description="BTB" evidence="2">
    <location>
        <begin position="94"/>
        <end position="189"/>
    </location>
</feature>
<dbReference type="Proteomes" id="UP000283530">
    <property type="component" value="Unassembled WGS sequence"/>
</dbReference>
<evidence type="ECO:0000256" key="1">
    <source>
        <dbReference type="ARBA" id="ARBA00004906"/>
    </source>
</evidence>
<protein>
    <submittedName>
        <fullName evidence="3">FH protein interacting protein FIP2</fullName>
    </submittedName>
</protein>
<dbReference type="InterPro" id="IPR011333">
    <property type="entry name" value="SKP1/BTB/POZ_sf"/>
</dbReference>
<dbReference type="InterPro" id="IPR000210">
    <property type="entry name" value="BTB/POZ_dom"/>
</dbReference>
<dbReference type="Pfam" id="PF02214">
    <property type="entry name" value="BTB_2"/>
    <property type="match status" value="1"/>
</dbReference>
<dbReference type="InterPro" id="IPR003131">
    <property type="entry name" value="T1-type_BTB"/>
</dbReference>
<dbReference type="Gene3D" id="2.160.20.80">
    <property type="entry name" value="E3 ubiquitin-protein ligase SopA"/>
    <property type="match status" value="1"/>
</dbReference>
<name>A0A443P3T0_9MAGN</name>
<dbReference type="GO" id="GO:0051260">
    <property type="term" value="P:protein homooligomerization"/>
    <property type="evidence" value="ECO:0007669"/>
    <property type="project" value="InterPro"/>
</dbReference>
<dbReference type="EMBL" id="QPKB01000005">
    <property type="protein sequence ID" value="RWR85418.1"/>
    <property type="molecule type" value="Genomic_DNA"/>
</dbReference>
<keyword evidence="4" id="KW-1185">Reference proteome</keyword>
<evidence type="ECO:0000313" key="4">
    <source>
        <dbReference type="Proteomes" id="UP000283530"/>
    </source>
</evidence>
<comment type="pathway">
    <text evidence="1">Protein modification; protein ubiquitination.</text>
</comment>
<proteinExistence type="predicted"/>
<dbReference type="AlphaFoldDB" id="A0A443P3T0"/>
<dbReference type="SUPFAM" id="SSF54695">
    <property type="entry name" value="POZ domain"/>
    <property type="match status" value="1"/>
</dbReference>
<organism evidence="3 4">
    <name type="scientific">Cinnamomum micranthum f. kanehirae</name>
    <dbReference type="NCBI Taxonomy" id="337451"/>
    <lineage>
        <taxon>Eukaryota</taxon>
        <taxon>Viridiplantae</taxon>
        <taxon>Streptophyta</taxon>
        <taxon>Embryophyta</taxon>
        <taxon>Tracheophyta</taxon>
        <taxon>Spermatophyta</taxon>
        <taxon>Magnoliopsida</taxon>
        <taxon>Magnoliidae</taxon>
        <taxon>Laurales</taxon>
        <taxon>Lauraceae</taxon>
        <taxon>Cinnamomum</taxon>
    </lineage>
</organism>
<dbReference type="STRING" id="337451.A0A443P3T0"/>